<dbReference type="PROSITE" id="PS01124">
    <property type="entry name" value="HTH_ARAC_FAMILY_2"/>
    <property type="match status" value="1"/>
</dbReference>
<sequence length="331" mass="36014">MPDLLDAAASLHRSFSTRDPEQAHDYVSETFAAHRLSLADDSVRFRLDTAATDAVTVGRMAYGARARIVGPKMGDCYHINLLATGNCTVAQGDRRETFSAAENPLGVIFGPDEPVYIDWSADASQYHLKVSRHALEGHAARLLGTAPSTIDFDLSFDLGTPAGQSLNSSVAFYYSQLRPAGGLATMPAVQQELESALMTQILLVAQSNLTPELLREPSPDSDSMIRGVMDHIEGHADDDLSVASLAALVGTTPRTLQSGFRRVAGMTPTEFIRNVRLDRVRTDLVGGADVAVSDAAYRWHFVHLGRFASHYRARFGESPSQTFQRHRRGSA</sequence>
<dbReference type="GO" id="GO:0003700">
    <property type="term" value="F:DNA-binding transcription factor activity"/>
    <property type="evidence" value="ECO:0007669"/>
    <property type="project" value="InterPro"/>
</dbReference>
<accession>A0A848KYM0</accession>
<keyword evidence="6" id="KW-1185">Reference proteome</keyword>
<dbReference type="InterPro" id="IPR009057">
    <property type="entry name" value="Homeodomain-like_sf"/>
</dbReference>
<evidence type="ECO:0000256" key="3">
    <source>
        <dbReference type="ARBA" id="ARBA00023163"/>
    </source>
</evidence>
<dbReference type="InterPro" id="IPR035418">
    <property type="entry name" value="AraC-bd_2"/>
</dbReference>
<proteinExistence type="predicted"/>
<evidence type="ECO:0000313" key="5">
    <source>
        <dbReference type="EMBL" id="NMO03237.1"/>
    </source>
</evidence>
<feature type="domain" description="HTH araC/xylS-type" evidence="4">
    <location>
        <begin position="226"/>
        <end position="325"/>
    </location>
</feature>
<dbReference type="Proteomes" id="UP000550729">
    <property type="component" value="Unassembled WGS sequence"/>
</dbReference>
<dbReference type="EMBL" id="JABBNB010000021">
    <property type="protein sequence ID" value="NMO03237.1"/>
    <property type="molecule type" value="Genomic_DNA"/>
</dbReference>
<keyword evidence="3" id="KW-0804">Transcription</keyword>
<dbReference type="Pfam" id="PF12833">
    <property type="entry name" value="HTH_18"/>
    <property type="match status" value="1"/>
</dbReference>
<evidence type="ECO:0000313" key="6">
    <source>
        <dbReference type="Proteomes" id="UP000550729"/>
    </source>
</evidence>
<dbReference type="Pfam" id="PF14525">
    <property type="entry name" value="AraC_binding_2"/>
    <property type="match status" value="1"/>
</dbReference>
<reference evidence="5 6" key="1">
    <citation type="submission" date="2020-04" db="EMBL/GenBank/DDBJ databases">
        <title>Gordonia sp. nov. TBRC 11910.</title>
        <authorList>
            <person name="Suriyachadkun C."/>
        </authorList>
    </citation>
    <scope>NUCLEOTIDE SEQUENCE [LARGE SCALE GENOMIC DNA]</scope>
    <source>
        <strain evidence="5 6">TBRC 11910</strain>
    </source>
</reference>
<dbReference type="InterPro" id="IPR018060">
    <property type="entry name" value="HTH_AraC"/>
</dbReference>
<dbReference type="RefSeq" id="WP_170195746.1">
    <property type="nucleotide sequence ID" value="NZ_JABBNB010000021.1"/>
</dbReference>
<dbReference type="InterPro" id="IPR050204">
    <property type="entry name" value="AraC_XylS_family_regulators"/>
</dbReference>
<keyword evidence="2" id="KW-0238">DNA-binding</keyword>
<dbReference type="GO" id="GO:0043565">
    <property type="term" value="F:sequence-specific DNA binding"/>
    <property type="evidence" value="ECO:0007669"/>
    <property type="project" value="InterPro"/>
</dbReference>
<organism evidence="5 6">
    <name type="scientific">Gordonia asplenii</name>
    <dbReference type="NCBI Taxonomy" id="2725283"/>
    <lineage>
        <taxon>Bacteria</taxon>
        <taxon>Bacillati</taxon>
        <taxon>Actinomycetota</taxon>
        <taxon>Actinomycetes</taxon>
        <taxon>Mycobacteriales</taxon>
        <taxon>Gordoniaceae</taxon>
        <taxon>Gordonia</taxon>
    </lineage>
</organism>
<evidence type="ECO:0000256" key="2">
    <source>
        <dbReference type="ARBA" id="ARBA00023125"/>
    </source>
</evidence>
<comment type="caution">
    <text evidence="5">The sequence shown here is derived from an EMBL/GenBank/DDBJ whole genome shotgun (WGS) entry which is preliminary data.</text>
</comment>
<dbReference type="AlphaFoldDB" id="A0A848KYM0"/>
<keyword evidence="1" id="KW-0805">Transcription regulation</keyword>
<protein>
    <submittedName>
        <fullName evidence="5">AraC family transcriptional regulator</fullName>
    </submittedName>
</protein>
<dbReference type="Gene3D" id="1.10.10.60">
    <property type="entry name" value="Homeodomain-like"/>
    <property type="match status" value="1"/>
</dbReference>
<evidence type="ECO:0000256" key="1">
    <source>
        <dbReference type="ARBA" id="ARBA00023015"/>
    </source>
</evidence>
<dbReference type="SMART" id="SM00342">
    <property type="entry name" value="HTH_ARAC"/>
    <property type="match status" value="1"/>
</dbReference>
<dbReference type="SUPFAM" id="SSF46689">
    <property type="entry name" value="Homeodomain-like"/>
    <property type="match status" value="1"/>
</dbReference>
<evidence type="ECO:0000259" key="4">
    <source>
        <dbReference type="PROSITE" id="PS01124"/>
    </source>
</evidence>
<gene>
    <name evidence="5" type="ORF">HH308_18645</name>
</gene>
<dbReference type="PANTHER" id="PTHR46796">
    <property type="entry name" value="HTH-TYPE TRANSCRIPTIONAL ACTIVATOR RHAS-RELATED"/>
    <property type="match status" value="1"/>
</dbReference>
<name>A0A848KYM0_9ACTN</name>